<feature type="signal peptide" evidence="2">
    <location>
        <begin position="1"/>
        <end position="35"/>
    </location>
</feature>
<dbReference type="Proteomes" id="UP001168537">
    <property type="component" value="Unassembled WGS sequence"/>
</dbReference>
<dbReference type="InterPro" id="IPR013784">
    <property type="entry name" value="Carb-bd-like_fold"/>
</dbReference>
<evidence type="ECO:0000256" key="2">
    <source>
        <dbReference type="SAM" id="SignalP"/>
    </source>
</evidence>
<dbReference type="Gene3D" id="2.60.40.2700">
    <property type="match status" value="5"/>
</dbReference>
<dbReference type="EMBL" id="JAUHJR010000009">
    <property type="protein sequence ID" value="MDN4163154.1"/>
    <property type="molecule type" value="Genomic_DNA"/>
</dbReference>
<evidence type="ECO:0000313" key="4">
    <source>
        <dbReference type="Proteomes" id="UP001168537"/>
    </source>
</evidence>
<comment type="caution">
    <text evidence="3">The sequence shown here is derived from an EMBL/GenBank/DDBJ whole genome shotgun (WGS) entry which is preliminary data.</text>
</comment>
<evidence type="ECO:0000313" key="3">
    <source>
        <dbReference type="EMBL" id="MDN4163154.1"/>
    </source>
</evidence>
<protein>
    <submittedName>
        <fullName evidence="3">Carboxypeptidase regulatory-like domain-containing protein</fullName>
    </submittedName>
</protein>
<dbReference type="SUPFAM" id="SSF49452">
    <property type="entry name" value="Starch-binding domain-like"/>
    <property type="match status" value="1"/>
</dbReference>
<evidence type="ECO:0000256" key="1">
    <source>
        <dbReference type="SAM" id="MobiDB-lite"/>
    </source>
</evidence>
<accession>A0ABT8EYL3</accession>
<keyword evidence="2" id="KW-0732">Signal</keyword>
<dbReference type="Gene3D" id="2.60.40.1120">
    <property type="entry name" value="Carboxypeptidase-like, regulatory domain"/>
    <property type="match status" value="2"/>
</dbReference>
<feature type="region of interest" description="Disordered" evidence="1">
    <location>
        <begin position="567"/>
        <end position="586"/>
    </location>
</feature>
<gene>
    <name evidence="3" type="ORF">QWY29_17425</name>
</gene>
<proteinExistence type="predicted"/>
<dbReference type="RefSeq" id="WP_300962384.1">
    <property type="nucleotide sequence ID" value="NZ_JAUHJR010000009.1"/>
</dbReference>
<name>A0ABT8EYL3_9ACTN</name>
<organism evidence="3 4">
    <name type="scientific">Nocardioides abyssi</name>
    <dbReference type="NCBI Taxonomy" id="3058370"/>
    <lineage>
        <taxon>Bacteria</taxon>
        <taxon>Bacillati</taxon>
        <taxon>Actinomycetota</taxon>
        <taxon>Actinomycetes</taxon>
        <taxon>Propionibacteriales</taxon>
        <taxon>Nocardioidaceae</taxon>
        <taxon>Nocardioides</taxon>
    </lineage>
</organism>
<feature type="chain" id="PRO_5046391101" evidence="2">
    <location>
        <begin position="36"/>
        <end position="1105"/>
    </location>
</feature>
<dbReference type="InterPro" id="IPR008969">
    <property type="entry name" value="CarboxyPept-like_regulatory"/>
</dbReference>
<keyword evidence="4" id="KW-1185">Reference proteome</keyword>
<reference evidence="3" key="1">
    <citation type="submission" date="2023-06" db="EMBL/GenBank/DDBJ databases">
        <title>Draft genome sequence of Nocardioides sp. SOB72.</title>
        <authorList>
            <person name="Zhang G."/>
        </authorList>
    </citation>
    <scope>NUCLEOTIDE SEQUENCE</scope>
    <source>
        <strain evidence="3">SOB72</strain>
    </source>
</reference>
<dbReference type="Pfam" id="PF13620">
    <property type="entry name" value="CarboxypepD_reg"/>
    <property type="match status" value="2"/>
</dbReference>
<dbReference type="SUPFAM" id="SSF49464">
    <property type="entry name" value="Carboxypeptidase regulatory domain-like"/>
    <property type="match status" value="1"/>
</dbReference>
<sequence length="1105" mass="113129">MPSTPSTRLRSGPLAVLLTALALVLGALSAAPAAAATEFEFSGVVSDPFAGPVSGVTVTARSTVSTTAAPVTAASNAEGRYALKLPEGTYKVSYEKSGYVTEWWKNAGSEALGSVVSAADAAAHVELARTEAPITGTVRSSQSGAPAISGVSVEVWRRTVTASGVEFVEKATGTTNASGNFAVPVPWGDNYVIGFVGASAFAEEWYDDQPTRDAATTVSVAAGAGRSLGTVQLDRVRRQGTISGAVLTSDNRPIDGATVTAYSFRVDGDGKQIWEETRKGATEADGTYSLDLDPGYYRIGFSKPGHTTVFHGGGGRVEEGTDLAVSDGQQRTGIDVKLALPGRVTGRLVNPDGTPYAAGGTTLTFFREVRDREPETNTIRTSWQVAGGGPVATDATGYYEQVLPAGTYRAKVTLPGLGEGFLPGLVGLDKAADVTVAAEKVTAVPARTIATSLLSGTVRNPQGTGVSGLGVDAHYRLVTDIRDGVAVTTDVASPVATTTTGAGGAWSVRVAHRPYRVRLSGSVGGQRVETWWPASTTRAGATDVVVAGPTPNVDFTVGRSQVQNTARPWISGGAKGGTRMTANKGTWTPGTTLAVQWLGNGSPISGATGDTYTPSSFSSGIRYSIRVTGTQAGLEPLTVTSQQTGPSAGIFGGAAFENRLLPSITGTPATGSTLTATNGEWSTTPTAFAYQWTADGTAIAGATGRTFDPTEAQVGRRIAVRVTATGGGTATATSEPTAQVTRGAITNRVLPTVTGTAREGERLTATGGTWSVDAPALAYQWLADGVAVAGATGDQLLLGAAQVGKQVSVRVTASRPGLTASSAESARTVAVVADLEEIVNTARPVVTGTPVVGGTLAATAGSWTPSPTSVTYQWQADGTAIPGATGSSYSPTGAVLGRRLTVVVTARRAGHRDADATSLPTAAVADSPVAVTQGPRVTGKARVGARLTASAGTFSPGDATASYQWLRDGRAVPGATAGSYRVTADDLGSRIGVRVTYTHPTRATTQRATSLGALVKAAPKLRLVSSARGRTAVLRLVVTAPGTDPTGRVRVLERGRVVATGRLQDGRVRLVVRKLSDGMHAFTVKYAGDRLTASGQRTARIGIPG</sequence>